<accession>A0A6A5UG96</accession>
<sequence length="108" mass="11725">MKLPPPPGAAGFFQLWGSPVPCITPPADGIEARLEDFLRSVPLYLVTVMVMVHGIMNLGAIRPVSKTGWAVPSTQSISQTYSGGMTCMYRTIEGGIEHKVFVRVMKCT</sequence>
<proteinExistence type="predicted"/>
<dbReference type="Proteomes" id="UP000800035">
    <property type="component" value="Unassembled WGS sequence"/>
</dbReference>
<name>A0A6A5UG96_9PLEO</name>
<evidence type="ECO:0000313" key="1">
    <source>
        <dbReference type="EMBL" id="KAF1960107.1"/>
    </source>
</evidence>
<protein>
    <submittedName>
        <fullName evidence="1">Uncharacterized protein</fullName>
    </submittedName>
</protein>
<evidence type="ECO:0000313" key="2">
    <source>
        <dbReference type="Proteomes" id="UP000800035"/>
    </source>
</evidence>
<gene>
    <name evidence="1" type="ORF">CC80DRAFT_501388</name>
</gene>
<dbReference type="AlphaFoldDB" id="A0A6A5UG96"/>
<keyword evidence="2" id="KW-1185">Reference proteome</keyword>
<organism evidence="1 2">
    <name type="scientific">Byssothecium circinans</name>
    <dbReference type="NCBI Taxonomy" id="147558"/>
    <lineage>
        <taxon>Eukaryota</taxon>
        <taxon>Fungi</taxon>
        <taxon>Dikarya</taxon>
        <taxon>Ascomycota</taxon>
        <taxon>Pezizomycotina</taxon>
        <taxon>Dothideomycetes</taxon>
        <taxon>Pleosporomycetidae</taxon>
        <taxon>Pleosporales</taxon>
        <taxon>Massarineae</taxon>
        <taxon>Massarinaceae</taxon>
        <taxon>Byssothecium</taxon>
    </lineage>
</organism>
<dbReference type="EMBL" id="ML976983">
    <property type="protein sequence ID" value="KAF1960107.1"/>
    <property type="molecule type" value="Genomic_DNA"/>
</dbReference>
<reference evidence="1" key="1">
    <citation type="journal article" date="2020" name="Stud. Mycol.">
        <title>101 Dothideomycetes genomes: a test case for predicting lifestyles and emergence of pathogens.</title>
        <authorList>
            <person name="Haridas S."/>
            <person name="Albert R."/>
            <person name="Binder M."/>
            <person name="Bloem J."/>
            <person name="Labutti K."/>
            <person name="Salamov A."/>
            <person name="Andreopoulos B."/>
            <person name="Baker S."/>
            <person name="Barry K."/>
            <person name="Bills G."/>
            <person name="Bluhm B."/>
            <person name="Cannon C."/>
            <person name="Castanera R."/>
            <person name="Culley D."/>
            <person name="Daum C."/>
            <person name="Ezra D."/>
            <person name="Gonzalez J."/>
            <person name="Henrissat B."/>
            <person name="Kuo A."/>
            <person name="Liang C."/>
            <person name="Lipzen A."/>
            <person name="Lutzoni F."/>
            <person name="Magnuson J."/>
            <person name="Mondo S."/>
            <person name="Nolan M."/>
            <person name="Ohm R."/>
            <person name="Pangilinan J."/>
            <person name="Park H.-J."/>
            <person name="Ramirez L."/>
            <person name="Alfaro M."/>
            <person name="Sun H."/>
            <person name="Tritt A."/>
            <person name="Yoshinaga Y."/>
            <person name="Zwiers L.-H."/>
            <person name="Turgeon B."/>
            <person name="Goodwin S."/>
            <person name="Spatafora J."/>
            <person name="Crous P."/>
            <person name="Grigoriev I."/>
        </authorList>
    </citation>
    <scope>NUCLEOTIDE SEQUENCE</scope>
    <source>
        <strain evidence="1">CBS 675.92</strain>
    </source>
</reference>